<evidence type="ECO:0000256" key="2">
    <source>
        <dbReference type="ARBA" id="ARBA00010143"/>
    </source>
</evidence>
<dbReference type="InterPro" id="IPR036322">
    <property type="entry name" value="WD40_repeat_dom_sf"/>
</dbReference>
<dbReference type="OrthoDB" id="756370at2759"/>
<feature type="repeat" description="WD" evidence="5">
    <location>
        <begin position="172"/>
        <end position="216"/>
    </location>
</feature>
<dbReference type="GO" id="GO:0006261">
    <property type="term" value="P:DNA-templated DNA replication"/>
    <property type="evidence" value="ECO:0007669"/>
    <property type="project" value="TreeGrafter"/>
</dbReference>
<dbReference type="Gene3D" id="2.130.10.10">
    <property type="entry name" value="YVTN repeat-like/Quinoprotein amine dehydrogenase"/>
    <property type="match status" value="2"/>
</dbReference>
<comment type="similarity">
    <text evidence="2 6">Belongs to the WD repeat IPI3/WDR18 family.</text>
</comment>
<dbReference type="GO" id="GO:0120330">
    <property type="term" value="C:rixosome complex"/>
    <property type="evidence" value="ECO:0007669"/>
    <property type="project" value="UniProtKB-UniRule"/>
</dbReference>
<dbReference type="InterPro" id="IPR015943">
    <property type="entry name" value="WD40/YVTN_repeat-like_dom_sf"/>
</dbReference>
<dbReference type="FunFam" id="2.130.10.10:FF:000929">
    <property type="entry name" value="Ribosomal assembly complex component Ipi3"/>
    <property type="match status" value="1"/>
</dbReference>
<dbReference type="PANTHER" id="PTHR18763">
    <property type="entry name" value="WD-REPEAT PROTEIN 18"/>
    <property type="match status" value="1"/>
</dbReference>
<keyword evidence="3 5" id="KW-0853">WD repeat</keyword>
<dbReference type="SUPFAM" id="SSF50978">
    <property type="entry name" value="WD40 repeat-like"/>
    <property type="match status" value="1"/>
</dbReference>
<sequence length="442" mass="47831">MLTESFITSILAQPKTANTAIAKDIGIYFHELHPIPVVKSSLKKSSTRVNGLAATSTHIFAAQADKAVVHVYSREKGSQEALISFPERIHSLTLLGDGVLVLGTAEGRAILWEICTGRQVSTPTAHLQPISCLAGNQSHLITGSEDSNIHIWSVPRLLSMTATESPEPLRTLSNHRAAITNLVMGHSASGTDICVSASKDNTIVVWDYHSGDLLRTFLLPSTPLCLALDPCDRAVYIGFEDGSVQLVEFSSRDSKVNQLYDKSLQSTPVQVTLPSWTTQGEPSPVLCLGLSYDGTTLLSGHTSGKIVHWDTPRRIFTAELADLNAPVTNLLMSSPFTAQRMTKPLTVVKPKLGEGSYIFTSKLQGSIGTLSRAINADGFPSDLLEKAIASFSIAATNTSSSSGDEELRKENEELWKIVNDQRALQKKTWSKYTTLKTGGVES</sequence>
<comment type="function">
    <text evidence="1 6">Component of the RIX1 complex required for processing of ITS2 sequences from 35S pre-rRNA.</text>
</comment>
<dbReference type="PROSITE" id="PS50082">
    <property type="entry name" value="WD_REPEATS_2"/>
    <property type="match status" value="2"/>
</dbReference>
<dbReference type="AlphaFoldDB" id="A0A8H7T9H6"/>
<proteinExistence type="inferred from homology"/>
<gene>
    <name evidence="7" type="ORF">IFR04_009474</name>
</gene>
<keyword evidence="6" id="KW-0698">rRNA processing</keyword>
<dbReference type="InterPro" id="IPR045227">
    <property type="entry name" value="WDR18/Ipi3/RID3"/>
</dbReference>
<keyword evidence="6" id="KW-0539">Nucleus</keyword>
<evidence type="ECO:0000256" key="6">
    <source>
        <dbReference type="RuleBase" id="RU369067"/>
    </source>
</evidence>
<comment type="subunit">
    <text evidence="6">Component of the RIX1 complex, composed of IPI1, RIX1/IPI2 and IPI3 in a 1:2:2 stoichiometry. The complex interacts (via RIX1) with MDN1 (via its hexameric AAA ATPase ring) and the pre-60S ribosome particles.</text>
</comment>
<dbReference type="Pfam" id="PF00400">
    <property type="entry name" value="WD40"/>
    <property type="match status" value="3"/>
</dbReference>
<dbReference type="Proteomes" id="UP000664132">
    <property type="component" value="Unassembled WGS sequence"/>
</dbReference>
<evidence type="ECO:0000256" key="3">
    <source>
        <dbReference type="ARBA" id="ARBA00022574"/>
    </source>
</evidence>
<name>A0A8H7T9H6_9HELO</name>
<reference evidence="7" key="1">
    <citation type="submission" date="2021-02" db="EMBL/GenBank/DDBJ databases">
        <title>Genome sequence Cadophora malorum strain M34.</title>
        <authorList>
            <person name="Stefanovic E."/>
            <person name="Vu D."/>
            <person name="Scully C."/>
            <person name="Dijksterhuis J."/>
            <person name="Roader J."/>
            <person name="Houbraken J."/>
        </authorList>
    </citation>
    <scope>NUCLEOTIDE SEQUENCE</scope>
    <source>
        <strain evidence="7">M34</strain>
    </source>
</reference>
<evidence type="ECO:0000313" key="8">
    <source>
        <dbReference type="Proteomes" id="UP000664132"/>
    </source>
</evidence>
<accession>A0A8H7T9H6</accession>
<evidence type="ECO:0000256" key="5">
    <source>
        <dbReference type="PROSITE-ProRule" id="PRU00221"/>
    </source>
</evidence>
<comment type="caution">
    <text evidence="7">The sequence shown here is derived from an EMBL/GenBank/DDBJ whole genome shotgun (WGS) entry which is preliminary data.</text>
</comment>
<evidence type="ECO:0000256" key="4">
    <source>
        <dbReference type="ARBA" id="ARBA00022737"/>
    </source>
</evidence>
<organism evidence="7 8">
    <name type="scientific">Cadophora malorum</name>
    <dbReference type="NCBI Taxonomy" id="108018"/>
    <lineage>
        <taxon>Eukaryota</taxon>
        <taxon>Fungi</taxon>
        <taxon>Dikarya</taxon>
        <taxon>Ascomycota</taxon>
        <taxon>Pezizomycotina</taxon>
        <taxon>Leotiomycetes</taxon>
        <taxon>Helotiales</taxon>
        <taxon>Ploettnerulaceae</taxon>
        <taxon>Cadophora</taxon>
    </lineage>
</organism>
<evidence type="ECO:0000256" key="1">
    <source>
        <dbReference type="ARBA" id="ARBA00002355"/>
    </source>
</evidence>
<evidence type="ECO:0000313" key="7">
    <source>
        <dbReference type="EMBL" id="KAG4417405.1"/>
    </source>
</evidence>
<dbReference type="GO" id="GO:0005656">
    <property type="term" value="C:nuclear pre-replicative complex"/>
    <property type="evidence" value="ECO:0007669"/>
    <property type="project" value="TreeGrafter"/>
</dbReference>
<dbReference type="PANTHER" id="PTHR18763:SF0">
    <property type="entry name" value="WD REPEAT-CONTAINING PROTEIN 18"/>
    <property type="match status" value="1"/>
</dbReference>
<protein>
    <recommendedName>
        <fullName evidence="6">Pre-rRNA-processing protein IPI3</fullName>
    </recommendedName>
</protein>
<dbReference type="InterPro" id="IPR001680">
    <property type="entry name" value="WD40_rpt"/>
</dbReference>
<keyword evidence="8" id="KW-1185">Reference proteome</keyword>
<feature type="repeat" description="WD" evidence="5">
    <location>
        <begin position="123"/>
        <end position="154"/>
    </location>
</feature>
<keyword evidence="4" id="KW-0677">Repeat</keyword>
<comment type="subcellular location">
    <subcellularLocation>
        <location evidence="6">Nucleus</location>
    </subcellularLocation>
</comment>
<dbReference type="SMART" id="SM00320">
    <property type="entry name" value="WD40"/>
    <property type="match status" value="5"/>
</dbReference>
<dbReference type="EMBL" id="JAFJYH010000156">
    <property type="protein sequence ID" value="KAG4417405.1"/>
    <property type="molecule type" value="Genomic_DNA"/>
</dbReference>
<dbReference type="GO" id="GO:0006364">
    <property type="term" value="P:rRNA processing"/>
    <property type="evidence" value="ECO:0007669"/>
    <property type="project" value="UniProtKB-UniRule"/>
</dbReference>